<feature type="transmembrane region" description="Helical" evidence="22">
    <location>
        <begin position="603"/>
        <end position="623"/>
    </location>
</feature>
<dbReference type="FunFam" id="3.80.10.10:FF:000095">
    <property type="entry name" value="LRR receptor-like serine/threonine-protein kinase GSO1"/>
    <property type="match status" value="1"/>
</dbReference>
<keyword evidence="14 21" id="KW-0067">ATP-binding</keyword>
<dbReference type="PROSITE" id="PS50011">
    <property type="entry name" value="PROTEIN_KINASE_DOM"/>
    <property type="match status" value="1"/>
</dbReference>
<keyword evidence="11" id="KW-0677">Repeat</keyword>
<dbReference type="InterPro" id="IPR032675">
    <property type="entry name" value="LRR_dom_sf"/>
</dbReference>
<proteinExistence type="inferred from homology"/>
<comment type="subcellular location">
    <subcellularLocation>
        <location evidence="1">Cell membrane</location>
        <topology evidence="1">Single-pass membrane protein</topology>
    </subcellularLocation>
</comment>
<evidence type="ECO:0000256" key="13">
    <source>
        <dbReference type="ARBA" id="ARBA00022777"/>
    </source>
</evidence>
<dbReference type="InterPro" id="IPR008271">
    <property type="entry name" value="Ser/Thr_kinase_AS"/>
</dbReference>
<dbReference type="GO" id="GO:0005524">
    <property type="term" value="F:ATP binding"/>
    <property type="evidence" value="ECO:0007669"/>
    <property type="project" value="UniProtKB-UniRule"/>
</dbReference>
<comment type="catalytic activity">
    <reaction evidence="20">
        <text>L-seryl-[protein] + ATP = O-phospho-L-seryl-[protein] + ADP + H(+)</text>
        <dbReference type="Rhea" id="RHEA:17989"/>
        <dbReference type="Rhea" id="RHEA-COMP:9863"/>
        <dbReference type="Rhea" id="RHEA-COMP:11604"/>
        <dbReference type="ChEBI" id="CHEBI:15378"/>
        <dbReference type="ChEBI" id="CHEBI:29999"/>
        <dbReference type="ChEBI" id="CHEBI:30616"/>
        <dbReference type="ChEBI" id="CHEBI:83421"/>
        <dbReference type="ChEBI" id="CHEBI:456216"/>
        <dbReference type="EC" id="2.7.11.1"/>
    </reaction>
</comment>
<dbReference type="Pfam" id="PF13855">
    <property type="entry name" value="LRR_8"/>
    <property type="match status" value="1"/>
</dbReference>
<name>A0AAD4TB74_9MAGN</name>
<dbReference type="SUPFAM" id="SSF56112">
    <property type="entry name" value="Protein kinase-like (PK-like)"/>
    <property type="match status" value="1"/>
</dbReference>
<keyword evidence="12 21" id="KW-0547">Nucleotide-binding</keyword>
<dbReference type="InterPro" id="IPR017441">
    <property type="entry name" value="Protein_kinase_ATP_BS"/>
</dbReference>
<evidence type="ECO:0000256" key="3">
    <source>
        <dbReference type="ARBA" id="ARBA00012513"/>
    </source>
</evidence>
<dbReference type="PANTHER" id="PTHR48053:SF151">
    <property type="entry name" value="OS02G0216000 PROTEIN"/>
    <property type="match status" value="1"/>
</dbReference>
<dbReference type="SUPFAM" id="SSF52058">
    <property type="entry name" value="L domain-like"/>
    <property type="match status" value="1"/>
</dbReference>
<dbReference type="InterPro" id="IPR051716">
    <property type="entry name" value="Plant_RL_S/T_kinase"/>
</dbReference>
<dbReference type="CDD" id="cd14066">
    <property type="entry name" value="STKc_IRAK"/>
    <property type="match status" value="1"/>
</dbReference>
<keyword evidence="7" id="KW-0433">Leucine-rich repeat</keyword>
<keyword evidence="17" id="KW-0675">Receptor</keyword>
<dbReference type="InterPro" id="IPR003591">
    <property type="entry name" value="Leu-rich_rpt_typical-subtyp"/>
</dbReference>
<dbReference type="PROSITE" id="PS00107">
    <property type="entry name" value="PROTEIN_KINASE_ATP"/>
    <property type="match status" value="1"/>
</dbReference>
<evidence type="ECO:0000256" key="23">
    <source>
        <dbReference type="SAM" id="SignalP"/>
    </source>
</evidence>
<dbReference type="FunFam" id="1.10.510.10:FF:000358">
    <property type="entry name" value="Putative leucine-rich repeat receptor-like serine/threonine-protein kinase"/>
    <property type="match status" value="1"/>
</dbReference>
<evidence type="ECO:0000256" key="17">
    <source>
        <dbReference type="ARBA" id="ARBA00023170"/>
    </source>
</evidence>
<dbReference type="Proteomes" id="UP001202328">
    <property type="component" value="Unassembled WGS sequence"/>
</dbReference>
<keyword evidence="26" id="KW-1185">Reference proteome</keyword>
<comment type="catalytic activity">
    <reaction evidence="19">
        <text>L-threonyl-[protein] + ATP = O-phospho-L-threonyl-[protein] + ADP + H(+)</text>
        <dbReference type="Rhea" id="RHEA:46608"/>
        <dbReference type="Rhea" id="RHEA-COMP:11060"/>
        <dbReference type="Rhea" id="RHEA-COMP:11605"/>
        <dbReference type="ChEBI" id="CHEBI:15378"/>
        <dbReference type="ChEBI" id="CHEBI:30013"/>
        <dbReference type="ChEBI" id="CHEBI:30616"/>
        <dbReference type="ChEBI" id="CHEBI:61977"/>
        <dbReference type="ChEBI" id="CHEBI:456216"/>
        <dbReference type="EC" id="2.7.11.1"/>
    </reaction>
</comment>
<dbReference type="EMBL" id="JAJJMB010003633">
    <property type="protein sequence ID" value="KAI3946725.1"/>
    <property type="molecule type" value="Genomic_DNA"/>
</dbReference>
<comment type="caution">
    <text evidence="25">The sequence shown here is derived from an EMBL/GenBank/DDBJ whole genome shotgun (WGS) entry which is preliminary data.</text>
</comment>
<evidence type="ECO:0000256" key="16">
    <source>
        <dbReference type="ARBA" id="ARBA00023136"/>
    </source>
</evidence>
<reference evidence="25" key="1">
    <citation type="submission" date="2022-04" db="EMBL/GenBank/DDBJ databases">
        <title>A functionally conserved STORR gene fusion in Papaver species that diverged 16.8 million years ago.</title>
        <authorList>
            <person name="Catania T."/>
        </authorList>
    </citation>
    <scope>NUCLEOTIDE SEQUENCE</scope>
    <source>
        <strain evidence="25">S-188037</strain>
    </source>
</reference>
<evidence type="ECO:0000256" key="8">
    <source>
        <dbReference type="ARBA" id="ARBA00022679"/>
    </source>
</evidence>
<gene>
    <name evidence="25" type="ORF">MKW98_003288</name>
</gene>
<feature type="signal peptide" evidence="23">
    <location>
        <begin position="1"/>
        <end position="23"/>
    </location>
</feature>
<evidence type="ECO:0000256" key="4">
    <source>
        <dbReference type="ARBA" id="ARBA00022475"/>
    </source>
</evidence>
<dbReference type="SUPFAM" id="SSF52047">
    <property type="entry name" value="RNI-like"/>
    <property type="match status" value="1"/>
</dbReference>
<evidence type="ECO:0000256" key="1">
    <source>
        <dbReference type="ARBA" id="ARBA00004162"/>
    </source>
</evidence>
<feature type="chain" id="PRO_5041966987" description="non-specific serine/threonine protein kinase" evidence="23">
    <location>
        <begin position="24"/>
        <end position="1007"/>
    </location>
</feature>
<evidence type="ECO:0000256" key="10">
    <source>
        <dbReference type="ARBA" id="ARBA00022729"/>
    </source>
</evidence>
<evidence type="ECO:0000256" key="11">
    <source>
        <dbReference type="ARBA" id="ARBA00022737"/>
    </source>
</evidence>
<dbReference type="InterPro" id="IPR000719">
    <property type="entry name" value="Prot_kinase_dom"/>
</dbReference>
<evidence type="ECO:0000256" key="9">
    <source>
        <dbReference type="ARBA" id="ARBA00022692"/>
    </source>
</evidence>
<keyword evidence="16 22" id="KW-0472">Membrane</keyword>
<evidence type="ECO:0000256" key="21">
    <source>
        <dbReference type="PROSITE-ProRule" id="PRU10141"/>
    </source>
</evidence>
<keyword evidence="13" id="KW-0418">Kinase</keyword>
<dbReference type="SMART" id="SM00369">
    <property type="entry name" value="LRR_TYP"/>
    <property type="match status" value="6"/>
</dbReference>
<evidence type="ECO:0000259" key="24">
    <source>
        <dbReference type="PROSITE" id="PS50011"/>
    </source>
</evidence>
<keyword evidence="18" id="KW-0325">Glycoprotein</keyword>
<evidence type="ECO:0000256" key="19">
    <source>
        <dbReference type="ARBA" id="ARBA00047899"/>
    </source>
</evidence>
<dbReference type="Gene3D" id="1.10.510.10">
    <property type="entry name" value="Transferase(Phosphotransferase) domain 1"/>
    <property type="match status" value="1"/>
</dbReference>
<dbReference type="InterPro" id="IPR013210">
    <property type="entry name" value="LRR_N_plant-typ"/>
</dbReference>
<dbReference type="PANTHER" id="PTHR48053">
    <property type="entry name" value="LEUCINE RICH REPEAT FAMILY PROTEIN, EXPRESSED"/>
    <property type="match status" value="1"/>
</dbReference>
<evidence type="ECO:0000256" key="6">
    <source>
        <dbReference type="ARBA" id="ARBA00022553"/>
    </source>
</evidence>
<dbReference type="FunFam" id="3.80.10.10:FF:000383">
    <property type="entry name" value="Leucine-rich repeat receptor protein kinase EMS1"/>
    <property type="match status" value="1"/>
</dbReference>
<accession>A0AAD4TB74</accession>
<dbReference type="SMART" id="SM00220">
    <property type="entry name" value="S_TKc"/>
    <property type="match status" value="1"/>
</dbReference>
<feature type="binding site" evidence="21">
    <location>
        <position position="696"/>
    </location>
    <ligand>
        <name>ATP</name>
        <dbReference type="ChEBI" id="CHEBI:30616"/>
    </ligand>
</feature>
<dbReference type="GO" id="GO:0004674">
    <property type="term" value="F:protein serine/threonine kinase activity"/>
    <property type="evidence" value="ECO:0007669"/>
    <property type="project" value="UniProtKB-KW"/>
</dbReference>
<evidence type="ECO:0000256" key="22">
    <source>
        <dbReference type="SAM" id="Phobius"/>
    </source>
</evidence>
<dbReference type="Gene3D" id="3.80.10.10">
    <property type="entry name" value="Ribonuclease Inhibitor"/>
    <property type="match status" value="2"/>
</dbReference>
<dbReference type="Gene3D" id="3.30.200.20">
    <property type="entry name" value="Phosphorylase Kinase, domain 1"/>
    <property type="match status" value="1"/>
</dbReference>
<keyword evidence="4" id="KW-1003">Cell membrane</keyword>
<comment type="similarity">
    <text evidence="2">Belongs to the protein kinase superfamily. Ser/Thr protein kinase family.</text>
</comment>
<evidence type="ECO:0000313" key="26">
    <source>
        <dbReference type="Proteomes" id="UP001202328"/>
    </source>
</evidence>
<dbReference type="PROSITE" id="PS51450">
    <property type="entry name" value="LRR"/>
    <property type="match status" value="1"/>
</dbReference>
<keyword evidence="5" id="KW-0723">Serine/threonine-protein kinase</keyword>
<keyword evidence="15 22" id="KW-1133">Transmembrane helix</keyword>
<evidence type="ECO:0000256" key="7">
    <source>
        <dbReference type="ARBA" id="ARBA00022614"/>
    </source>
</evidence>
<dbReference type="InterPro" id="IPR001611">
    <property type="entry name" value="Leu-rich_rpt"/>
</dbReference>
<keyword evidence="6" id="KW-0597">Phosphoprotein</keyword>
<feature type="domain" description="Protein kinase" evidence="24">
    <location>
        <begin position="667"/>
        <end position="978"/>
    </location>
</feature>
<keyword evidence="10 23" id="KW-0732">Signal</keyword>
<dbReference type="FunFam" id="3.80.10.10:FF:000275">
    <property type="entry name" value="Leucine-rich repeat receptor-like protein kinase"/>
    <property type="match status" value="1"/>
</dbReference>
<dbReference type="InterPro" id="IPR011009">
    <property type="entry name" value="Kinase-like_dom_sf"/>
</dbReference>
<sequence length="1007" mass="110415">MGLCSFLLFTCLCITMYSTIVSGRNTTQVSFSNDRLSLLNFMSSITSDPENALESWKSSKQVCNWTGIGCSDKLNRVVQLDLSGKSLRGTISSVISDLSFLSVLDLSGNYFSGRIPPQIGQLGRLTQLSLASNLLVGEIPAELGNLTKLVYLNLGSNRIVGEIPVSLLCNGSSSTLEYIDLSNNSLGGKIPLLDHCELNELKFFLLWSNKLVGRIPQALSKSSKLQWLDLESNSLIGELPLEMVHKMPELQFLYLSYNGFISHNGNTDLEPFFLSLLNSSNLQELELAGNHLGGAIPTVIGNLSSNLLQLHLGENHIFGSIPPSISNLVNLTLLNLSSNFLNGSIPIELCQMKKLERVFLSNNSLTGEIPADFGDVPHLGLLDLSMNKLSGSIPVTLSNLIQLRRLLLYENQLSGTIPSSLGECINLEILDLSRNQISGSIPNKLAGLRSLKLYLNLSSNFLQGSIPLELSKMDMVLAIDLSSNKLTGEIPAQLGSCIALESLNVSSNFLQSPLPIQLGNLPYLQELDVSSNILFGELPHFLQESSTLKKLNLSFNNFSGIVPHDKGVFSSLTSDSLLGNPKLCGSICGIPTCKKKPFRKSSIILPLVIILSAAPIICLFGFVKSRAKRRSSVVSGCGSVLSEDIGNKSPNYRKISYLQLVEATDGFNQSNLIGSGRFGHVYKGILQSDNMKIAVKVLDPKIGGEISRSFKRECQVLKRTRHRNLVRIITTCSKPDFNALVFPLMSKGSLECHLYPESADGNLNTDNNDRCSLSLMQLLNICSDVAEGVAYLHHDSPVQVIHCDLKPSNILLDDDMTALITDFGISRLIKDGGGDGSENKIAVVDMSMPSFDSTTGLLCGSVGYIAPEYGLGRNVSTKGDVYSFGVLLLEILTGKRPTDVLFHQGSTLHEWVKRHYPYNLESIIKQSLLTTPTIIVQNSIKVRRDVIFEMVEIGIMCTQHSPSMRPSMTSIAQEMTWMKEYLTDLITEEEEEIEKSTRIHETRINVD</sequence>
<organism evidence="25 26">
    <name type="scientific">Papaver atlanticum</name>
    <dbReference type="NCBI Taxonomy" id="357466"/>
    <lineage>
        <taxon>Eukaryota</taxon>
        <taxon>Viridiplantae</taxon>
        <taxon>Streptophyta</taxon>
        <taxon>Embryophyta</taxon>
        <taxon>Tracheophyta</taxon>
        <taxon>Spermatophyta</taxon>
        <taxon>Magnoliopsida</taxon>
        <taxon>Ranunculales</taxon>
        <taxon>Papaveraceae</taxon>
        <taxon>Papaveroideae</taxon>
        <taxon>Papaver</taxon>
    </lineage>
</organism>
<dbReference type="Pfam" id="PF08263">
    <property type="entry name" value="LRRNT_2"/>
    <property type="match status" value="1"/>
</dbReference>
<dbReference type="Pfam" id="PF00069">
    <property type="entry name" value="Pkinase"/>
    <property type="match status" value="1"/>
</dbReference>
<protein>
    <recommendedName>
        <fullName evidence="3">non-specific serine/threonine protein kinase</fullName>
        <ecNumber evidence="3">2.7.11.1</ecNumber>
    </recommendedName>
</protein>
<dbReference type="GO" id="GO:0005886">
    <property type="term" value="C:plasma membrane"/>
    <property type="evidence" value="ECO:0007669"/>
    <property type="project" value="UniProtKB-SubCell"/>
</dbReference>
<evidence type="ECO:0000256" key="5">
    <source>
        <dbReference type="ARBA" id="ARBA00022527"/>
    </source>
</evidence>
<keyword evidence="9 22" id="KW-0812">Transmembrane</keyword>
<keyword evidence="8" id="KW-0808">Transferase</keyword>
<evidence type="ECO:0000256" key="18">
    <source>
        <dbReference type="ARBA" id="ARBA00023180"/>
    </source>
</evidence>
<evidence type="ECO:0000256" key="20">
    <source>
        <dbReference type="ARBA" id="ARBA00048679"/>
    </source>
</evidence>
<dbReference type="Pfam" id="PF00560">
    <property type="entry name" value="LRR_1"/>
    <property type="match status" value="11"/>
</dbReference>
<dbReference type="PROSITE" id="PS00108">
    <property type="entry name" value="PROTEIN_KINASE_ST"/>
    <property type="match status" value="1"/>
</dbReference>
<evidence type="ECO:0000256" key="14">
    <source>
        <dbReference type="ARBA" id="ARBA00022840"/>
    </source>
</evidence>
<evidence type="ECO:0000256" key="2">
    <source>
        <dbReference type="ARBA" id="ARBA00008684"/>
    </source>
</evidence>
<dbReference type="AlphaFoldDB" id="A0AAD4TB74"/>
<evidence type="ECO:0000313" key="25">
    <source>
        <dbReference type="EMBL" id="KAI3946725.1"/>
    </source>
</evidence>
<dbReference type="EC" id="2.7.11.1" evidence="3"/>
<evidence type="ECO:0000256" key="15">
    <source>
        <dbReference type="ARBA" id="ARBA00022989"/>
    </source>
</evidence>
<evidence type="ECO:0000256" key="12">
    <source>
        <dbReference type="ARBA" id="ARBA00022741"/>
    </source>
</evidence>